<name>A0A1J1IX06_9DIPT</name>
<dbReference type="PANTHER" id="PTHR45712">
    <property type="entry name" value="AGAP008170-PA"/>
    <property type="match status" value="1"/>
</dbReference>
<dbReference type="InterPro" id="IPR032675">
    <property type="entry name" value="LRR_dom_sf"/>
</dbReference>
<dbReference type="EMBL" id="CVRI01000059">
    <property type="protein sequence ID" value="CRL03702.1"/>
    <property type="molecule type" value="Genomic_DNA"/>
</dbReference>
<gene>
    <name evidence="3" type="ORF">CLUMA_CG016758</name>
</gene>
<dbReference type="InterPro" id="IPR009003">
    <property type="entry name" value="Peptidase_S1_PA"/>
</dbReference>
<accession>A0A1J1IX06</accession>
<protein>
    <submittedName>
        <fullName evidence="3">CLUMA_CG016758, isoform A</fullName>
    </submittedName>
</protein>
<dbReference type="SUPFAM" id="SSF52058">
    <property type="entry name" value="L domain-like"/>
    <property type="match status" value="1"/>
</dbReference>
<sequence length="286" mass="33334">MIFAGDSGGGLYMKANIKWFIKGIVSSSLLTDEGMCDVESYSIFTDVAKFSNWIAKEMDIETDMTCKFVLEEGTKYTCWPEELVIQQPNVKISVMFGFHLSQHNNNDVKEFFVRYQKTSHLPHGIPELFPNLRSYFAHKTNLKHIQRSDFSGFQFLTNIEIAYNELGNIPGDTFYDVPGLKKLLLQDNQILSFDVDLFIKSPNLEIFYAYRNQIEYLDGRLFRKNFNLEEIHMDYNQFKIIDLDLFTPLRKLRLVNFRHNTCISEHFPNSKDFESFKAIIATSCSI</sequence>
<evidence type="ECO:0000256" key="2">
    <source>
        <dbReference type="ARBA" id="ARBA00022737"/>
    </source>
</evidence>
<dbReference type="PANTHER" id="PTHR45712:SF22">
    <property type="entry name" value="INSULIN-LIKE GROWTH FACTOR-BINDING PROTEIN COMPLEX ACID LABILE SUBUNIT"/>
    <property type="match status" value="1"/>
</dbReference>
<dbReference type="Proteomes" id="UP000183832">
    <property type="component" value="Unassembled WGS sequence"/>
</dbReference>
<evidence type="ECO:0000313" key="3">
    <source>
        <dbReference type="EMBL" id="CRL03702.1"/>
    </source>
</evidence>
<dbReference type="OrthoDB" id="7789823at2759"/>
<dbReference type="InterPro" id="IPR001611">
    <property type="entry name" value="Leu-rich_rpt"/>
</dbReference>
<dbReference type="Gene3D" id="2.40.10.10">
    <property type="entry name" value="Trypsin-like serine proteases"/>
    <property type="match status" value="1"/>
</dbReference>
<keyword evidence="2" id="KW-0677">Repeat</keyword>
<evidence type="ECO:0000313" key="4">
    <source>
        <dbReference type="Proteomes" id="UP000183832"/>
    </source>
</evidence>
<dbReference type="AlphaFoldDB" id="A0A1J1IX06"/>
<evidence type="ECO:0000256" key="1">
    <source>
        <dbReference type="ARBA" id="ARBA00022614"/>
    </source>
</evidence>
<keyword evidence="4" id="KW-1185">Reference proteome</keyword>
<dbReference type="InterPro" id="IPR043504">
    <property type="entry name" value="Peptidase_S1_PA_chymotrypsin"/>
</dbReference>
<proteinExistence type="predicted"/>
<dbReference type="InterPro" id="IPR050333">
    <property type="entry name" value="SLRP"/>
</dbReference>
<reference evidence="3 4" key="1">
    <citation type="submission" date="2015-04" db="EMBL/GenBank/DDBJ databases">
        <authorList>
            <person name="Syromyatnikov M.Y."/>
            <person name="Popov V.N."/>
        </authorList>
    </citation>
    <scope>NUCLEOTIDE SEQUENCE [LARGE SCALE GENOMIC DNA]</scope>
</reference>
<dbReference type="STRING" id="568069.A0A1J1IX06"/>
<dbReference type="SUPFAM" id="SSF50494">
    <property type="entry name" value="Trypsin-like serine proteases"/>
    <property type="match status" value="1"/>
</dbReference>
<keyword evidence="1" id="KW-0433">Leucine-rich repeat</keyword>
<dbReference type="Pfam" id="PF13855">
    <property type="entry name" value="LRR_8"/>
    <property type="match status" value="1"/>
</dbReference>
<dbReference type="Gene3D" id="3.80.10.10">
    <property type="entry name" value="Ribonuclease Inhibitor"/>
    <property type="match status" value="1"/>
</dbReference>
<organism evidence="3 4">
    <name type="scientific">Clunio marinus</name>
    <dbReference type="NCBI Taxonomy" id="568069"/>
    <lineage>
        <taxon>Eukaryota</taxon>
        <taxon>Metazoa</taxon>
        <taxon>Ecdysozoa</taxon>
        <taxon>Arthropoda</taxon>
        <taxon>Hexapoda</taxon>
        <taxon>Insecta</taxon>
        <taxon>Pterygota</taxon>
        <taxon>Neoptera</taxon>
        <taxon>Endopterygota</taxon>
        <taxon>Diptera</taxon>
        <taxon>Nematocera</taxon>
        <taxon>Chironomoidea</taxon>
        <taxon>Chironomidae</taxon>
        <taxon>Clunio</taxon>
    </lineage>
</organism>